<dbReference type="PIRSF" id="PIRSF000027">
    <property type="entry name" value="Cytc_c_prime"/>
    <property type="match status" value="1"/>
</dbReference>
<dbReference type="InterPro" id="IPR002321">
    <property type="entry name" value="Cyt_c_II"/>
</dbReference>
<evidence type="ECO:0000256" key="4">
    <source>
        <dbReference type="ARBA" id="ARBA00022982"/>
    </source>
</evidence>
<comment type="caution">
    <text evidence="7">The sequence shown here is derived from an EMBL/GenBank/DDBJ whole genome shotgun (WGS) entry which is preliminary data.</text>
</comment>
<keyword evidence="3" id="KW-0479">Metal-binding</keyword>
<evidence type="ECO:0000256" key="2">
    <source>
        <dbReference type="ARBA" id="ARBA00022617"/>
    </source>
</evidence>
<organism evidence="7 8">
    <name type="scientific">Sphingobium olei</name>
    <dbReference type="NCBI Taxonomy" id="420955"/>
    <lineage>
        <taxon>Bacteria</taxon>
        <taxon>Pseudomonadati</taxon>
        <taxon>Pseudomonadota</taxon>
        <taxon>Alphaproteobacteria</taxon>
        <taxon>Sphingomonadales</taxon>
        <taxon>Sphingomonadaceae</taxon>
        <taxon>Sphingobium</taxon>
    </lineage>
</organism>
<dbReference type="PROSITE" id="PS51009">
    <property type="entry name" value="CYTCII"/>
    <property type="match status" value="1"/>
</dbReference>
<keyword evidence="5" id="KW-0408">Iron</keyword>
<accession>A0ABW3P4U1</accession>
<evidence type="ECO:0000256" key="6">
    <source>
        <dbReference type="SAM" id="SignalP"/>
    </source>
</evidence>
<evidence type="ECO:0000256" key="3">
    <source>
        <dbReference type="ARBA" id="ARBA00022723"/>
    </source>
</evidence>
<dbReference type="EMBL" id="JBHTLS010000132">
    <property type="protein sequence ID" value="MFD1106388.1"/>
    <property type="molecule type" value="Genomic_DNA"/>
</dbReference>
<dbReference type="Proteomes" id="UP001597203">
    <property type="component" value="Unassembled WGS sequence"/>
</dbReference>
<keyword evidence="1" id="KW-0813">Transport</keyword>
<dbReference type="InterPro" id="IPR012127">
    <property type="entry name" value="Cyt_c_prime"/>
</dbReference>
<evidence type="ECO:0000256" key="5">
    <source>
        <dbReference type="ARBA" id="ARBA00023004"/>
    </source>
</evidence>
<keyword evidence="8" id="KW-1185">Reference proteome</keyword>
<dbReference type="SUPFAM" id="SSF47175">
    <property type="entry name" value="Cytochromes"/>
    <property type="match status" value="1"/>
</dbReference>
<keyword evidence="4" id="KW-0249">Electron transport</keyword>
<dbReference type="Gene3D" id="1.20.120.10">
    <property type="entry name" value="Cytochrome c/b562"/>
    <property type="match status" value="1"/>
</dbReference>
<sequence>MSIFVITRRIALPLTVLTLAGALGAAPTDPKATRQASFKKMGAAMKVLKEQLASGSPAKPAMLAAAQTVAATARQQGALFPAGSGAGTDALPAIWTQKATFDAQMAKLVAESGKLVTVVNGGNVDAIGAQFKTVGGTCAGCHKQFRADN</sequence>
<protein>
    <submittedName>
        <fullName evidence="7">C-type cytochrome</fullName>
    </submittedName>
</protein>
<gene>
    <name evidence="7" type="ORF">ACFQ24_16110</name>
</gene>
<evidence type="ECO:0000313" key="7">
    <source>
        <dbReference type="EMBL" id="MFD1106388.1"/>
    </source>
</evidence>
<keyword evidence="2" id="KW-0349">Heme</keyword>
<dbReference type="RefSeq" id="WP_380913042.1">
    <property type="nucleotide sequence ID" value="NZ_JBHTLS010000132.1"/>
</dbReference>
<dbReference type="InterPro" id="IPR010980">
    <property type="entry name" value="Cyt_c/b562"/>
</dbReference>
<feature type="chain" id="PRO_5047501888" evidence="6">
    <location>
        <begin position="26"/>
        <end position="149"/>
    </location>
</feature>
<proteinExistence type="predicted"/>
<dbReference type="Pfam" id="PF01322">
    <property type="entry name" value="Cytochrom_C_2"/>
    <property type="match status" value="1"/>
</dbReference>
<evidence type="ECO:0000256" key="1">
    <source>
        <dbReference type="ARBA" id="ARBA00022448"/>
    </source>
</evidence>
<name>A0ABW3P4U1_9SPHN</name>
<evidence type="ECO:0000313" key="8">
    <source>
        <dbReference type="Proteomes" id="UP001597203"/>
    </source>
</evidence>
<reference evidence="8" key="1">
    <citation type="journal article" date="2019" name="Int. J. Syst. Evol. Microbiol.">
        <title>The Global Catalogue of Microorganisms (GCM) 10K type strain sequencing project: providing services to taxonomists for standard genome sequencing and annotation.</title>
        <authorList>
            <consortium name="The Broad Institute Genomics Platform"/>
            <consortium name="The Broad Institute Genome Sequencing Center for Infectious Disease"/>
            <person name="Wu L."/>
            <person name="Ma J."/>
        </authorList>
    </citation>
    <scope>NUCLEOTIDE SEQUENCE [LARGE SCALE GENOMIC DNA]</scope>
    <source>
        <strain evidence="8">CCUG 54329</strain>
    </source>
</reference>
<feature type="signal peptide" evidence="6">
    <location>
        <begin position="1"/>
        <end position="25"/>
    </location>
</feature>
<keyword evidence="6" id="KW-0732">Signal</keyword>